<name>A0ABS4QFA0_9NOCA</name>
<proteinExistence type="predicted"/>
<gene>
    <name evidence="1" type="ORF">BJ987_002675</name>
</gene>
<dbReference type="EMBL" id="JAGGMR010000001">
    <property type="protein sequence ID" value="MBP2189774.1"/>
    <property type="molecule type" value="Genomic_DNA"/>
</dbReference>
<accession>A0ABS4QFA0</accession>
<dbReference type="Proteomes" id="UP001519325">
    <property type="component" value="Unassembled WGS sequence"/>
</dbReference>
<evidence type="ECO:0008006" key="3">
    <source>
        <dbReference type="Google" id="ProtNLM"/>
    </source>
</evidence>
<protein>
    <recommendedName>
        <fullName evidence="3">Transcriptional regulator</fullName>
    </recommendedName>
</protein>
<evidence type="ECO:0000313" key="2">
    <source>
        <dbReference type="Proteomes" id="UP001519325"/>
    </source>
</evidence>
<evidence type="ECO:0000313" key="1">
    <source>
        <dbReference type="EMBL" id="MBP2189774.1"/>
    </source>
</evidence>
<dbReference type="RefSeq" id="WP_209888954.1">
    <property type="nucleotide sequence ID" value="NZ_JAGGMR010000001.1"/>
</dbReference>
<comment type="caution">
    <text evidence="1">The sequence shown here is derived from an EMBL/GenBank/DDBJ whole genome shotgun (WGS) entry which is preliminary data.</text>
</comment>
<reference evidence="1 2" key="1">
    <citation type="submission" date="2021-03" db="EMBL/GenBank/DDBJ databases">
        <title>Sequencing the genomes of 1000 actinobacteria strains.</title>
        <authorList>
            <person name="Klenk H.-P."/>
        </authorList>
    </citation>
    <scope>NUCLEOTIDE SEQUENCE [LARGE SCALE GENOMIC DNA]</scope>
    <source>
        <strain evidence="1 2">DSM 45516</strain>
    </source>
</reference>
<organism evidence="1 2">
    <name type="scientific">Nocardia goodfellowii</name>
    <dbReference type="NCBI Taxonomy" id="882446"/>
    <lineage>
        <taxon>Bacteria</taxon>
        <taxon>Bacillati</taxon>
        <taxon>Actinomycetota</taxon>
        <taxon>Actinomycetes</taxon>
        <taxon>Mycobacteriales</taxon>
        <taxon>Nocardiaceae</taxon>
        <taxon>Nocardia</taxon>
    </lineage>
</organism>
<sequence length="177" mass="20242">MSDTDDQISMDLGVEVEPSAWARWVDTSRQTIQARKFMDYAGILEVPAELWTESESPELMAERKSADAAVAELFPDMAAMRSTERADMADAYLCFLGQCFANFARASWYDSPVGRERSFYPDVNPALHYGFKGSTDQTAWQLMEVMFEEAKEYDYGLFSVMVDFMGEYKEECKFVPE</sequence>
<keyword evidence="2" id="KW-1185">Reference proteome</keyword>